<dbReference type="RefSeq" id="XP_008609009.1">
    <property type="nucleotide sequence ID" value="XM_008610787.1"/>
</dbReference>
<keyword evidence="3" id="KW-1185">Reference proteome</keyword>
<reference evidence="2 3" key="1">
    <citation type="submission" date="2012-04" db="EMBL/GenBank/DDBJ databases">
        <title>The Genome Sequence of Saprolegnia declina VS20.</title>
        <authorList>
            <consortium name="The Broad Institute Genome Sequencing Platform"/>
            <person name="Russ C."/>
            <person name="Nusbaum C."/>
            <person name="Tyler B."/>
            <person name="van West P."/>
            <person name="Dieguez-Uribeondo J."/>
            <person name="de Bruijn I."/>
            <person name="Tripathy S."/>
            <person name="Jiang R."/>
            <person name="Young S.K."/>
            <person name="Zeng Q."/>
            <person name="Gargeya S."/>
            <person name="Fitzgerald M."/>
            <person name="Haas B."/>
            <person name="Abouelleil A."/>
            <person name="Alvarado L."/>
            <person name="Arachchi H.M."/>
            <person name="Berlin A."/>
            <person name="Chapman S.B."/>
            <person name="Goldberg J."/>
            <person name="Griggs A."/>
            <person name="Gujja S."/>
            <person name="Hansen M."/>
            <person name="Howarth C."/>
            <person name="Imamovic A."/>
            <person name="Larimer J."/>
            <person name="McCowen C."/>
            <person name="Montmayeur A."/>
            <person name="Murphy C."/>
            <person name="Neiman D."/>
            <person name="Pearson M."/>
            <person name="Priest M."/>
            <person name="Roberts A."/>
            <person name="Saif S."/>
            <person name="Shea T."/>
            <person name="Sisk P."/>
            <person name="Sykes S."/>
            <person name="Wortman J."/>
            <person name="Nusbaum C."/>
            <person name="Birren B."/>
        </authorList>
    </citation>
    <scope>NUCLEOTIDE SEQUENCE [LARGE SCALE GENOMIC DNA]</scope>
    <source>
        <strain evidence="2 3">VS20</strain>
    </source>
</reference>
<gene>
    <name evidence="2" type="ORF">SDRG_05092</name>
</gene>
<dbReference type="AlphaFoldDB" id="T0QHR9"/>
<feature type="transmembrane region" description="Helical" evidence="1">
    <location>
        <begin position="220"/>
        <end position="241"/>
    </location>
</feature>
<dbReference type="EMBL" id="JH767144">
    <property type="protein sequence ID" value="EQC37489.1"/>
    <property type="molecule type" value="Genomic_DNA"/>
</dbReference>
<feature type="transmembrane region" description="Helical" evidence="1">
    <location>
        <begin position="187"/>
        <end position="208"/>
    </location>
</feature>
<keyword evidence="1" id="KW-1133">Transmembrane helix</keyword>
<feature type="transmembrane region" description="Helical" evidence="1">
    <location>
        <begin position="149"/>
        <end position="167"/>
    </location>
</feature>
<accession>T0QHR9</accession>
<dbReference type="Proteomes" id="UP000030762">
    <property type="component" value="Unassembled WGS sequence"/>
</dbReference>
<evidence type="ECO:0000256" key="1">
    <source>
        <dbReference type="SAM" id="Phobius"/>
    </source>
</evidence>
<dbReference type="InParanoid" id="T0QHR9"/>
<evidence type="ECO:0000313" key="3">
    <source>
        <dbReference type="Proteomes" id="UP000030762"/>
    </source>
</evidence>
<name>T0QHR9_SAPDV</name>
<dbReference type="GeneID" id="19945819"/>
<dbReference type="VEuPathDB" id="FungiDB:SDRG_05092"/>
<organism evidence="2 3">
    <name type="scientific">Saprolegnia diclina (strain VS20)</name>
    <dbReference type="NCBI Taxonomy" id="1156394"/>
    <lineage>
        <taxon>Eukaryota</taxon>
        <taxon>Sar</taxon>
        <taxon>Stramenopiles</taxon>
        <taxon>Oomycota</taxon>
        <taxon>Saprolegniomycetes</taxon>
        <taxon>Saprolegniales</taxon>
        <taxon>Saprolegniaceae</taxon>
        <taxon>Saprolegnia</taxon>
    </lineage>
</organism>
<keyword evidence="1" id="KW-0472">Membrane</keyword>
<proteinExistence type="predicted"/>
<sequence length="279" mass="30021">MDAGSTLPSAAASLQAAAFRVPLFGLALVTTSHRALKHANGQKDYLEDYNRPMTRFSPTMLVTTAYAAIIDATWSLDGNNIKSLEDFPKKCVTNATRSLSVTATLCALEAACVKYLPARTAGKLVKSLLRSSGRKFCRLGDPTLVAERMLITGARVALLPALAAFLVDEVRLLRSASDLAAMVRGTLWLGFRSIRSIFGAAAGAYLGALISSAEGNATKALWTLGYVIAMADIVLFNPSVLNARDGFSLRFTPRALVTVLSPRLAYWLPQTTFFLSTYC</sequence>
<evidence type="ECO:0000313" key="2">
    <source>
        <dbReference type="EMBL" id="EQC37489.1"/>
    </source>
</evidence>
<keyword evidence="1" id="KW-0812">Transmembrane</keyword>
<protein>
    <submittedName>
        <fullName evidence="2">Uncharacterized protein</fullName>
    </submittedName>
</protein>